<accession>X1MHE2</accession>
<organism evidence="2">
    <name type="scientific">marine sediment metagenome</name>
    <dbReference type="NCBI Taxonomy" id="412755"/>
    <lineage>
        <taxon>unclassified sequences</taxon>
        <taxon>metagenomes</taxon>
        <taxon>ecological metagenomes</taxon>
    </lineage>
</organism>
<feature type="region of interest" description="Disordered" evidence="1">
    <location>
        <begin position="1"/>
        <end position="31"/>
    </location>
</feature>
<evidence type="ECO:0000313" key="2">
    <source>
        <dbReference type="EMBL" id="GAI31052.1"/>
    </source>
</evidence>
<name>X1MHE2_9ZZZZ</name>
<gene>
    <name evidence="2" type="ORF">S06H3_32709</name>
</gene>
<sequence length="163" mass="18789">THHYQFKPLKPQNLGISTGNQGASTDRQTDRHIDRQIFPQEKKGLFLQKMPKNTIDEAAEILDSLDSIKKQIRLQFKQLTTQEVLIFSTIYQLEEEQESVDYKSLANKLNLTESSIRDYVGRLIKKGIPVEKKKIKNKNIQLSISPNLKKIATLSTILQLRDL</sequence>
<feature type="compositionally biased region" description="Polar residues" evidence="1">
    <location>
        <begin position="14"/>
        <end position="26"/>
    </location>
</feature>
<feature type="non-terminal residue" evidence="2">
    <location>
        <position position="1"/>
    </location>
</feature>
<proteinExistence type="predicted"/>
<dbReference type="Gene3D" id="1.10.10.10">
    <property type="entry name" value="Winged helix-like DNA-binding domain superfamily/Winged helix DNA-binding domain"/>
    <property type="match status" value="1"/>
</dbReference>
<comment type="caution">
    <text evidence="2">The sequence shown here is derived from an EMBL/GenBank/DDBJ whole genome shotgun (WGS) entry which is preliminary data.</text>
</comment>
<evidence type="ECO:0000256" key="1">
    <source>
        <dbReference type="SAM" id="MobiDB-lite"/>
    </source>
</evidence>
<dbReference type="EMBL" id="BARV01019466">
    <property type="protein sequence ID" value="GAI31052.1"/>
    <property type="molecule type" value="Genomic_DNA"/>
</dbReference>
<protein>
    <submittedName>
        <fullName evidence="2">Uncharacterized protein</fullName>
    </submittedName>
</protein>
<dbReference type="InterPro" id="IPR036388">
    <property type="entry name" value="WH-like_DNA-bd_sf"/>
</dbReference>
<dbReference type="AlphaFoldDB" id="X1MHE2"/>
<reference evidence="2" key="1">
    <citation type="journal article" date="2014" name="Front. Microbiol.">
        <title>High frequency of phylogenetically diverse reductive dehalogenase-homologous genes in deep subseafloor sedimentary metagenomes.</title>
        <authorList>
            <person name="Kawai M."/>
            <person name="Futagami T."/>
            <person name="Toyoda A."/>
            <person name="Takaki Y."/>
            <person name="Nishi S."/>
            <person name="Hori S."/>
            <person name="Arai W."/>
            <person name="Tsubouchi T."/>
            <person name="Morono Y."/>
            <person name="Uchiyama I."/>
            <person name="Ito T."/>
            <person name="Fujiyama A."/>
            <person name="Inagaki F."/>
            <person name="Takami H."/>
        </authorList>
    </citation>
    <scope>NUCLEOTIDE SEQUENCE</scope>
    <source>
        <strain evidence="2">Expedition CK06-06</strain>
    </source>
</reference>